<proteinExistence type="predicted"/>
<protein>
    <submittedName>
        <fullName evidence="1">Uncharacterized protein</fullName>
    </submittedName>
</protein>
<organism evidence="1 2">
    <name type="scientific">Cinara cedri</name>
    <dbReference type="NCBI Taxonomy" id="506608"/>
    <lineage>
        <taxon>Eukaryota</taxon>
        <taxon>Metazoa</taxon>
        <taxon>Ecdysozoa</taxon>
        <taxon>Arthropoda</taxon>
        <taxon>Hexapoda</taxon>
        <taxon>Insecta</taxon>
        <taxon>Pterygota</taxon>
        <taxon>Neoptera</taxon>
        <taxon>Paraneoptera</taxon>
        <taxon>Hemiptera</taxon>
        <taxon>Sternorrhyncha</taxon>
        <taxon>Aphidomorpha</taxon>
        <taxon>Aphidoidea</taxon>
        <taxon>Aphididae</taxon>
        <taxon>Lachninae</taxon>
        <taxon>Cinara</taxon>
    </lineage>
</organism>
<dbReference type="OrthoDB" id="6579363at2759"/>
<name>A0A5E4NIA4_9HEMI</name>
<keyword evidence="2" id="KW-1185">Reference proteome</keyword>
<dbReference type="Proteomes" id="UP000325440">
    <property type="component" value="Unassembled WGS sequence"/>
</dbReference>
<dbReference type="AlphaFoldDB" id="A0A5E4NIA4"/>
<evidence type="ECO:0000313" key="1">
    <source>
        <dbReference type="EMBL" id="VVC44688.1"/>
    </source>
</evidence>
<evidence type="ECO:0000313" key="2">
    <source>
        <dbReference type="Proteomes" id="UP000325440"/>
    </source>
</evidence>
<reference evidence="1 2" key="1">
    <citation type="submission" date="2019-08" db="EMBL/GenBank/DDBJ databases">
        <authorList>
            <person name="Alioto T."/>
            <person name="Alioto T."/>
            <person name="Gomez Garrido J."/>
        </authorList>
    </citation>
    <scope>NUCLEOTIDE SEQUENCE [LARGE SCALE GENOMIC DNA]</scope>
</reference>
<accession>A0A5E4NIA4</accession>
<sequence>MEDNGWIGQDEIKNSGMLLDRMASGRMAVYVKKFEIFQKEMYNSTLLSDCVPVIMDLITCDLDVDKVLGQTLLRSLVQMVVSSEKVVQEMSAVWKTDVLMKDLLRVMRVHVMTQYKHYQLYTHNMIAVMKCLARVTKNSKAKEYEYIQTTHMVGNDSCTVLDVLLKPMQYLVNMNKIFNDLDCMLLDNDDTNYIGEIKRYLTQVFNKIQSKLDLMSDIIDEIVKRYENRCQKKISDGKKWLKIKEKFNNIFTTAVVTPCSFTVKLYLNYYFPSEQQFEEYLNAAGKNNKCIVLRKFNAK</sequence>
<dbReference type="EMBL" id="CABPRJ010002385">
    <property type="protein sequence ID" value="VVC44688.1"/>
    <property type="molecule type" value="Genomic_DNA"/>
</dbReference>
<gene>
    <name evidence="1" type="ORF">CINCED_3A020094</name>
</gene>